<dbReference type="RefSeq" id="WP_209908481.1">
    <property type="nucleotide sequence ID" value="NZ_BAAAMI010000008.1"/>
</dbReference>
<dbReference type="Proteomes" id="UP000766570">
    <property type="component" value="Unassembled WGS sequence"/>
</dbReference>
<proteinExistence type="predicted"/>
<comment type="caution">
    <text evidence="2">The sequence shown here is derived from an EMBL/GenBank/DDBJ whole genome shotgun (WGS) entry which is preliminary data.</text>
</comment>
<name>A0ABS4WG52_9MICC</name>
<reference evidence="2 3" key="1">
    <citation type="submission" date="2021-03" db="EMBL/GenBank/DDBJ databases">
        <title>Sequencing the genomes of 1000 actinobacteria strains.</title>
        <authorList>
            <person name="Klenk H.-P."/>
        </authorList>
    </citation>
    <scope>NUCLEOTIDE SEQUENCE [LARGE SCALE GENOMIC DNA]</scope>
    <source>
        <strain evidence="2 3">DSM 15454</strain>
    </source>
</reference>
<feature type="region of interest" description="Disordered" evidence="1">
    <location>
        <begin position="176"/>
        <end position="197"/>
    </location>
</feature>
<gene>
    <name evidence="2" type="ORF">JOF46_003091</name>
</gene>
<dbReference type="EMBL" id="JAGIOE010000001">
    <property type="protein sequence ID" value="MBP2375179.1"/>
    <property type="molecule type" value="Genomic_DNA"/>
</dbReference>
<organism evidence="2 3">
    <name type="scientific">Paeniglutamicibacter psychrophenolicus</name>
    <dbReference type="NCBI Taxonomy" id="257454"/>
    <lineage>
        <taxon>Bacteria</taxon>
        <taxon>Bacillati</taxon>
        <taxon>Actinomycetota</taxon>
        <taxon>Actinomycetes</taxon>
        <taxon>Micrococcales</taxon>
        <taxon>Micrococcaceae</taxon>
        <taxon>Paeniglutamicibacter</taxon>
    </lineage>
</organism>
<accession>A0ABS4WG52</accession>
<evidence type="ECO:0000313" key="3">
    <source>
        <dbReference type="Proteomes" id="UP000766570"/>
    </source>
</evidence>
<sequence length="197" mass="21100">MILVFAGVQADLRDRLQPRLPSRAEAPLRRHLTCLLLRSRPRLAVGALASGSDIIVAEAALAAGVQLKVLLPFDVPAFELSSIRAHGGEWVARFNALLTATGPPLAGTLDPADPAVFTRHNQVLLERARAWAIGSEPVRALAIRPASRGLSETTDDFAERCGPLSIPLWDIDPLAEQDGGPFPVPLEGCEPSPKDQD</sequence>
<evidence type="ECO:0000313" key="2">
    <source>
        <dbReference type="EMBL" id="MBP2375179.1"/>
    </source>
</evidence>
<evidence type="ECO:0000256" key="1">
    <source>
        <dbReference type="SAM" id="MobiDB-lite"/>
    </source>
</evidence>
<keyword evidence="3" id="KW-1185">Reference proteome</keyword>
<protein>
    <submittedName>
        <fullName evidence="2">Uncharacterized protein</fullName>
    </submittedName>
</protein>